<evidence type="ECO:0000256" key="4">
    <source>
        <dbReference type="ARBA" id="ARBA00022840"/>
    </source>
</evidence>
<feature type="domain" description="DNA2/NAM7 helicase-like C-terminal" evidence="8">
    <location>
        <begin position="595"/>
        <end position="673"/>
    </location>
</feature>
<evidence type="ECO:0000259" key="8">
    <source>
        <dbReference type="Pfam" id="PF13087"/>
    </source>
</evidence>
<dbReference type="Proteomes" id="UP000005237">
    <property type="component" value="Unassembled WGS sequence"/>
</dbReference>
<dbReference type="Pfam" id="PF04236">
    <property type="entry name" value="Transp_Tc5_C"/>
    <property type="match status" value="1"/>
</dbReference>
<accession>A0A8R1E6X6</accession>
<feature type="domain" description="Domain of unknown function WSN" evidence="6">
    <location>
        <begin position="122"/>
        <end position="181"/>
    </location>
</feature>
<dbReference type="SUPFAM" id="SSF52540">
    <property type="entry name" value="P-loop containing nucleoside triphosphate hydrolases"/>
    <property type="match status" value="1"/>
</dbReference>
<keyword evidence="5" id="KW-0472">Membrane</keyword>
<keyword evidence="5" id="KW-1133">Transmembrane helix</keyword>
<dbReference type="Pfam" id="PF13087">
    <property type="entry name" value="AAA_12"/>
    <property type="match status" value="1"/>
</dbReference>
<dbReference type="InterPro" id="IPR050534">
    <property type="entry name" value="Coronavir_polyprotein_1ab"/>
</dbReference>
<dbReference type="InterPro" id="IPR027417">
    <property type="entry name" value="P-loop_NTPase"/>
</dbReference>
<keyword evidence="2" id="KW-0378">Hydrolase</keyword>
<dbReference type="InterPro" id="IPR036397">
    <property type="entry name" value="RNaseH_sf"/>
</dbReference>
<dbReference type="InterPro" id="IPR041679">
    <property type="entry name" value="DNA2/NAM7-like_C"/>
</dbReference>
<reference evidence="10" key="1">
    <citation type="submission" date="2010-08" db="EMBL/GenBank/DDBJ databases">
        <authorList>
            <consortium name="Caenorhabditis japonica Sequencing Consortium"/>
            <person name="Wilson R.K."/>
        </authorList>
    </citation>
    <scope>NUCLEOTIDE SEQUENCE [LARGE SCALE GENOMIC DNA]</scope>
    <source>
        <strain evidence="10">DF5081</strain>
    </source>
</reference>
<dbReference type="PANTHER" id="PTHR43788">
    <property type="entry name" value="DNA2/NAM7 HELICASE FAMILY MEMBER"/>
    <property type="match status" value="1"/>
</dbReference>
<dbReference type="Pfam" id="PF02206">
    <property type="entry name" value="WSN"/>
    <property type="match status" value="1"/>
</dbReference>
<evidence type="ECO:0000313" key="10">
    <source>
        <dbReference type="Proteomes" id="UP000005237"/>
    </source>
</evidence>
<evidence type="ECO:0000256" key="2">
    <source>
        <dbReference type="ARBA" id="ARBA00022801"/>
    </source>
</evidence>
<dbReference type="EnsemblMetazoa" id="CJA26283.1">
    <property type="protein sequence ID" value="CJA26283.1"/>
    <property type="gene ID" value="WBGene00181855"/>
</dbReference>
<dbReference type="InterPro" id="IPR003125">
    <property type="entry name" value="WSN"/>
</dbReference>
<evidence type="ECO:0000256" key="5">
    <source>
        <dbReference type="SAM" id="Phobius"/>
    </source>
</evidence>
<evidence type="ECO:0000313" key="9">
    <source>
        <dbReference type="EnsemblMetazoa" id="CJA26283.1"/>
    </source>
</evidence>
<evidence type="ECO:0000256" key="1">
    <source>
        <dbReference type="ARBA" id="ARBA00022741"/>
    </source>
</evidence>
<reference evidence="9" key="2">
    <citation type="submission" date="2022-06" db="UniProtKB">
        <authorList>
            <consortium name="EnsemblMetazoa"/>
        </authorList>
    </citation>
    <scope>IDENTIFICATION</scope>
    <source>
        <strain evidence="9">DF5081</strain>
    </source>
</reference>
<keyword evidence="4" id="KW-0067">ATP-binding</keyword>
<dbReference type="GO" id="GO:0043139">
    <property type="term" value="F:5'-3' DNA helicase activity"/>
    <property type="evidence" value="ECO:0007669"/>
    <property type="project" value="TreeGrafter"/>
</dbReference>
<dbReference type="Gene3D" id="3.40.50.300">
    <property type="entry name" value="P-loop containing nucleotide triphosphate hydrolases"/>
    <property type="match status" value="1"/>
</dbReference>
<dbReference type="Gene3D" id="3.30.420.10">
    <property type="entry name" value="Ribonuclease H-like superfamily/Ribonuclease H"/>
    <property type="match status" value="1"/>
</dbReference>
<protein>
    <recommendedName>
        <fullName evidence="11">DNA2/NAM7 helicase-like C-terminal domain-containing protein</fullName>
    </recommendedName>
</protein>
<evidence type="ECO:0008006" key="11">
    <source>
        <dbReference type="Google" id="ProtNLM"/>
    </source>
</evidence>
<evidence type="ECO:0000259" key="6">
    <source>
        <dbReference type="Pfam" id="PF02206"/>
    </source>
</evidence>
<keyword evidence="10" id="KW-1185">Reference proteome</keyword>
<dbReference type="InterPro" id="IPR007350">
    <property type="entry name" value="Transposase_Tc5_C"/>
</dbReference>
<keyword evidence="5" id="KW-0812">Transmembrane</keyword>
<dbReference type="GO" id="GO:0016787">
    <property type="term" value="F:hydrolase activity"/>
    <property type="evidence" value="ECO:0007669"/>
    <property type="project" value="UniProtKB-KW"/>
</dbReference>
<keyword evidence="3" id="KW-0347">Helicase</keyword>
<organism evidence="9 10">
    <name type="scientific">Caenorhabditis japonica</name>
    <dbReference type="NCBI Taxonomy" id="281687"/>
    <lineage>
        <taxon>Eukaryota</taxon>
        <taxon>Metazoa</taxon>
        <taxon>Ecdysozoa</taxon>
        <taxon>Nematoda</taxon>
        <taxon>Chromadorea</taxon>
        <taxon>Rhabditida</taxon>
        <taxon>Rhabditina</taxon>
        <taxon>Rhabditomorpha</taxon>
        <taxon>Rhabditoidea</taxon>
        <taxon>Rhabditidae</taxon>
        <taxon>Peloderinae</taxon>
        <taxon>Caenorhabditis</taxon>
    </lineage>
</organism>
<keyword evidence="1" id="KW-0547">Nucleotide-binding</keyword>
<dbReference type="GO" id="GO:0005524">
    <property type="term" value="F:ATP binding"/>
    <property type="evidence" value="ECO:0007669"/>
    <property type="project" value="UniProtKB-KW"/>
</dbReference>
<evidence type="ECO:0000256" key="3">
    <source>
        <dbReference type="ARBA" id="ARBA00022806"/>
    </source>
</evidence>
<feature type="transmembrane region" description="Helical" evidence="5">
    <location>
        <begin position="72"/>
        <end position="97"/>
    </location>
</feature>
<feature type="domain" description="Transposase Tc5 C-terminal" evidence="7">
    <location>
        <begin position="2"/>
        <end position="43"/>
    </location>
</feature>
<proteinExistence type="predicted"/>
<name>A0A8R1E6X6_CAEJA</name>
<evidence type="ECO:0000259" key="7">
    <source>
        <dbReference type="Pfam" id="PF04236"/>
    </source>
</evidence>
<sequence>MDTSSPFFTPSKFRFGQIGPDDCFQTRCTDNAFIKCARCTNTIYCCANIRQQSKNKKRYLNKRKEVTTVNQIIKLFFAFSFILTVGIIVLWQTYYFFDLGFNYSTKRVSRSKIVHAVEDAEKTISRLARVTNAIALLNEVNKRPKTIEMVIAESLGVQDTIWFESINQSSVRDITDFLKSLSGVVMSFEFHNNTVNEIKLDLKKLILNETTPIKLLGQTLFSFDTSKVSIYNVPQIIERSISSLKQLYEISNSTSSEPSQFYDLIDEFTRSIVSVKKTPEGLKVYEKFNAFFNVLENADSFIAYIEKYKQLTSKQYFTKFVKNVESLLRSVSIIKRSLEINAKNRIMEKLRSFHRLINTSVTNVAKRALIGFPRGSTDLEMLLKDFDDEQLKIILNNGRPLTKYAPQYQCPMVKHGGGSVMVWAFFSDTSMGPLKRIVGTMNRYVYEEILENTMRSWARANLGQSWVFQQDNDPKHTSGHVANWFRRRGVDLLEWPSREATDPVQGTNDERGMFPQNPPNFSPRRHSFSVVDSFANQWAPFANQVATVQVDEASQLPLFALIALLATFPNAKFGLIGSSSRSANCQRPERNSRHHLIALLCYYRSQAGLLSSLLDTDPFIATTIDGAQGQEFDVVIVLTTPTRSFRNSSLFEADHRLNVASSRTRHLCLLMVNRSAAWESRVVVRPDAEAEIRPGGQASPG</sequence>
<dbReference type="PANTHER" id="PTHR43788:SF16">
    <property type="entry name" value="HELICASE WITH ZINC FINGER 2"/>
    <property type="match status" value="1"/>
</dbReference>
<dbReference type="GO" id="GO:0003676">
    <property type="term" value="F:nucleic acid binding"/>
    <property type="evidence" value="ECO:0007669"/>
    <property type="project" value="InterPro"/>
</dbReference>
<dbReference type="AlphaFoldDB" id="A0A8R1E6X6"/>